<dbReference type="VEuPathDB" id="TriTrypDB:ADEAN_000457000"/>
<dbReference type="Proteomes" id="UP000515908">
    <property type="component" value="Chromosome 08"/>
</dbReference>
<evidence type="ECO:0000256" key="1">
    <source>
        <dbReference type="SAM" id="MobiDB-lite"/>
    </source>
</evidence>
<dbReference type="OrthoDB" id="338816at2759"/>
<dbReference type="InterPro" id="IPR039128">
    <property type="entry name" value="TRIP4-like"/>
</dbReference>
<dbReference type="SUPFAM" id="SSF88697">
    <property type="entry name" value="PUA domain-like"/>
    <property type="match status" value="1"/>
</dbReference>
<name>A0A7G2CFZ5_9TRYP</name>
<feature type="region of interest" description="Disordered" evidence="1">
    <location>
        <begin position="343"/>
        <end position="366"/>
    </location>
</feature>
<dbReference type="FunFam" id="2.30.130.30:FF:000006">
    <property type="entry name" value="Putative_zinc_finger_motif_-_C2HC5-type /ASCH_domain_containing_protein_-_putative"/>
    <property type="match status" value="1"/>
</dbReference>
<organism evidence="3 4">
    <name type="scientific">Angomonas deanei</name>
    <dbReference type="NCBI Taxonomy" id="59799"/>
    <lineage>
        <taxon>Eukaryota</taxon>
        <taxon>Discoba</taxon>
        <taxon>Euglenozoa</taxon>
        <taxon>Kinetoplastea</taxon>
        <taxon>Metakinetoplastina</taxon>
        <taxon>Trypanosomatida</taxon>
        <taxon>Trypanosomatidae</taxon>
        <taxon>Strigomonadinae</taxon>
        <taxon>Angomonas</taxon>
    </lineage>
</organism>
<reference evidence="3 4" key="1">
    <citation type="submission" date="2020-08" db="EMBL/GenBank/DDBJ databases">
        <authorList>
            <person name="Newling K."/>
            <person name="Davey J."/>
            <person name="Forrester S."/>
        </authorList>
    </citation>
    <scope>NUCLEOTIDE SEQUENCE [LARGE SCALE GENOMIC DNA]</scope>
    <source>
        <strain evidence="4">Crithidia deanei Carvalho (ATCC PRA-265)</strain>
    </source>
</reference>
<feature type="region of interest" description="Disordered" evidence="1">
    <location>
        <begin position="85"/>
        <end position="105"/>
    </location>
</feature>
<gene>
    <name evidence="3" type="ORF">ADEAN_000457000</name>
</gene>
<evidence type="ECO:0000313" key="4">
    <source>
        <dbReference type="Proteomes" id="UP000515908"/>
    </source>
</evidence>
<protein>
    <submittedName>
        <fullName evidence="3">Zinc finger motif, C2HC5-type/ASCH domain containing protein, putative</fullName>
    </submittedName>
</protein>
<feature type="compositionally biased region" description="Low complexity" evidence="1">
    <location>
        <begin position="309"/>
        <end position="323"/>
    </location>
</feature>
<feature type="domain" description="ASCH" evidence="2">
    <location>
        <begin position="452"/>
        <end position="543"/>
    </location>
</feature>
<accession>A0A7G2CFZ5</accession>
<dbReference type="CDD" id="cd06554">
    <property type="entry name" value="ASCH_ASC-1_like"/>
    <property type="match status" value="1"/>
</dbReference>
<evidence type="ECO:0000313" key="3">
    <source>
        <dbReference type="EMBL" id="CAD2217092.1"/>
    </source>
</evidence>
<dbReference type="Gene3D" id="2.30.130.30">
    <property type="entry name" value="Hypothetical protein"/>
    <property type="match status" value="1"/>
</dbReference>
<dbReference type="Pfam" id="PF04266">
    <property type="entry name" value="ASCH"/>
    <property type="match status" value="1"/>
</dbReference>
<dbReference type="AlphaFoldDB" id="A0A7G2CFZ5"/>
<feature type="region of interest" description="Disordered" evidence="1">
    <location>
        <begin position="291"/>
        <end position="327"/>
    </location>
</feature>
<proteinExistence type="predicted"/>
<keyword evidence="4" id="KW-1185">Reference proteome</keyword>
<evidence type="ECO:0000259" key="2">
    <source>
        <dbReference type="Pfam" id="PF04266"/>
    </source>
</evidence>
<sequence length="594" mass="65076">MPPKGWDRTKTKTADNAPSTVAAFIVTEIKKNNCLALPEEEIVAMASELAKCKTRAEVHEWGSTLMLGEEFATAVIQKREQLGPAFDGESLPGSAGKDKSSAKNLRVGKNKKRVVDVNALQKSSTGDPSAVKPGLFECGCFATVHNLKANCANCGRIICEQESDETCYSCGLDPSTCLAYEIAVQEGNINEAALGEDKASYDAAIARRDKLLGFAENRAKRTTVIDDQSATLFASKDAWISAQERKQQEVKAATDGRQRLIQAMHHTSGAVQLHSNFVSENVPLGALERDAGAAPQPAADDAEEEENEASASESSDESVGPSGAEPLPSLLKKIWYSPDGSKVENATTTAATPSEAPKPTKVHPYHEVSRRVQQNYFEEDAEIFEEVLSAKTGAELIFNPAKLADEEEEKVEEEEEVAEEKSGLTVIRNLQDYAKRFAPTPLMRMKDEGVCLSMHQPWASLLVAGIKTHEGRVWGTDYRGKLWIHAASVQPVNVEEVEQHAAQFVPPGTPFPKFYPTRVLLGYVYLTDCLDRKTYEATFAPDQQQHDSPFTFICTESKFLPFPLPMSGDHKLFKLTHKVLAAAKKQLGETDKTD</sequence>
<dbReference type="InterPro" id="IPR007374">
    <property type="entry name" value="ASCH_domain"/>
</dbReference>
<dbReference type="PANTHER" id="PTHR12963">
    <property type="entry name" value="THYROID RECEPTOR INTERACTING PROTEIN RELATED"/>
    <property type="match status" value="1"/>
</dbReference>
<dbReference type="InterPro" id="IPR015947">
    <property type="entry name" value="PUA-like_sf"/>
</dbReference>
<dbReference type="EMBL" id="LR877152">
    <property type="protein sequence ID" value="CAD2217092.1"/>
    <property type="molecule type" value="Genomic_DNA"/>
</dbReference>
<dbReference type="PANTHER" id="PTHR12963:SF4">
    <property type="entry name" value="ACTIVATING SIGNAL COINTEGRATOR 1"/>
    <property type="match status" value="1"/>
</dbReference>